<dbReference type="InterPro" id="IPR001611">
    <property type="entry name" value="Leu-rich_rpt"/>
</dbReference>
<feature type="chain" id="PRO_5043140319" evidence="4">
    <location>
        <begin position="28"/>
        <end position="201"/>
    </location>
</feature>
<dbReference type="InterPro" id="IPR050541">
    <property type="entry name" value="LRR_TM_domain-containing"/>
</dbReference>
<gene>
    <name evidence="5" type="ORF">SBAD_LOCUS8581</name>
</gene>
<dbReference type="Gene3D" id="3.80.10.10">
    <property type="entry name" value="Ribonuclease Inhibitor"/>
    <property type="match status" value="1"/>
</dbReference>
<dbReference type="SUPFAM" id="SSF52058">
    <property type="entry name" value="L domain-like"/>
    <property type="match status" value="1"/>
</dbReference>
<evidence type="ECO:0000256" key="1">
    <source>
        <dbReference type="ARBA" id="ARBA00022614"/>
    </source>
</evidence>
<name>A0A183IY83_9BILA</name>
<dbReference type="Proteomes" id="UP000270296">
    <property type="component" value="Unassembled WGS sequence"/>
</dbReference>
<reference evidence="5 6" key="2">
    <citation type="submission" date="2018-11" db="EMBL/GenBank/DDBJ databases">
        <authorList>
            <consortium name="Pathogen Informatics"/>
        </authorList>
    </citation>
    <scope>NUCLEOTIDE SEQUENCE [LARGE SCALE GENOMIC DNA]</scope>
</reference>
<evidence type="ECO:0000256" key="4">
    <source>
        <dbReference type="SAM" id="SignalP"/>
    </source>
</evidence>
<dbReference type="PANTHER" id="PTHR24369">
    <property type="entry name" value="ANTIGEN BSP, PUTATIVE-RELATED"/>
    <property type="match status" value="1"/>
</dbReference>
<proteinExistence type="predicted"/>
<keyword evidence="3" id="KW-0677">Repeat</keyword>
<evidence type="ECO:0000313" key="7">
    <source>
        <dbReference type="WBParaSite" id="SBAD_0000889201-mRNA-1"/>
    </source>
</evidence>
<dbReference type="EMBL" id="UZAM01011757">
    <property type="protein sequence ID" value="VDP18048.1"/>
    <property type="molecule type" value="Genomic_DNA"/>
</dbReference>
<dbReference type="PANTHER" id="PTHR24369:SF210">
    <property type="entry name" value="CHAOPTIN-RELATED"/>
    <property type="match status" value="1"/>
</dbReference>
<sequence>MCRRGVVVPAAGTALTLFAMVISCIESKDITCPPRCSCVHVEGRLTTDCSNSGYDQLPNTIAEGTMVLRLDGNDLSQLTKLQFLPGRKIADLRQLSLKNCRLTAFPPEAFWDLPHLLRLNLANNAISSIPMHTKTHQLWSPFHYMADLQYKDSQTYNSNVAVATAVGNFDFTEYIVTEEDDEDLKVIQGIALSSVNLENRL</sequence>
<dbReference type="AlphaFoldDB" id="A0A183IY83"/>
<keyword evidence="1" id="KW-0433">Leucine-rich repeat</keyword>
<evidence type="ECO:0000256" key="3">
    <source>
        <dbReference type="ARBA" id="ARBA00022737"/>
    </source>
</evidence>
<evidence type="ECO:0000256" key="2">
    <source>
        <dbReference type="ARBA" id="ARBA00022729"/>
    </source>
</evidence>
<dbReference type="WBParaSite" id="SBAD_0000889201-mRNA-1">
    <property type="protein sequence ID" value="SBAD_0000889201-mRNA-1"/>
    <property type="gene ID" value="SBAD_0000889201"/>
</dbReference>
<organism evidence="7">
    <name type="scientific">Soboliphyme baturini</name>
    <dbReference type="NCBI Taxonomy" id="241478"/>
    <lineage>
        <taxon>Eukaryota</taxon>
        <taxon>Metazoa</taxon>
        <taxon>Ecdysozoa</taxon>
        <taxon>Nematoda</taxon>
        <taxon>Enoplea</taxon>
        <taxon>Dorylaimia</taxon>
        <taxon>Dioctophymatida</taxon>
        <taxon>Dioctophymatoidea</taxon>
        <taxon>Soboliphymatidae</taxon>
        <taxon>Soboliphyme</taxon>
    </lineage>
</organism>
<feature type="signal peptide" evidence="4">
    <location>
        <begin position="1"/>
        <end position="27"/>
    </location>
</feature>
<dbReference type="SMART" id="SM00369">
    <property type="entry name" value="LRR_TYP"/>
    <property type="match status" value="2"/>
</dbReference>
<accession>A0A183IY83</accession>
<dbReference type="InterPro" id="IPR032675">
    <property type="entry name" value="LRR_dom_sf"/>
</dbReference>
<evidence type="ECO:0000313" key="5">
    <source>
        <dbReference type="EMBL" id="VDP18048.1"/>
    </source>
</evidence>
<dbReference type="PROSITE" id="PS51257">
    <property type="entry name" value="PROKAR_LIPOPROTEIN"/>
    <property type="match status" value="1"/>
</dbReference>
<dbReference type="OrthoDB" id="694479at2759"/>
<dbReference type="GO" id="GO:0005886">
    <property type="term" value="C:plasma membrane"/>
    <property type="evidence" value="ECO:0007669"/>
    <property type="project" value="TreeGrafter"/>
</dbReference>
<reference evidence="7" key="1">
    <citation type="submission" date="2016-06" db="UniProtKB">
        <authorList>
            <consortium name="WormBaseParasite"/>
        </authorList>
    </citation>
    <scope>IDENTIFICATION</scope>
</reference>
<keyword evidence="6" id="KW-1185">Reference proteome</keyword>
<evidence type="ECO:0000313" key="6">
    <source>
        <dbReference type="Proteomes" id="UP000270296"/>
    </source>
</evidence>
<keyword evidence="2 4" id="KW-0732">Signal</keyword>
<dbReference type="InterPro" id="IPR003591">
    <property type="entry name" value="Leu-rich_rpt_typical-subtyp"/>
</dbReference>
<protein>
    <submittedName>
        <fullName evidence="7">LRRNT domain-containing protein</fullName>
    </submittedName>
</protein>
<dbReference type="Pfam" id="PF13855">
    <property type="entry name" value="LRR_8"/>
    <property type="match status" value="1"/>
</dbReference>